<dbReference type="EMBL" id="CP071794">
    <property type="protein sequence ID" value="QTD56984.1"/>
    <property type="molecule type" value="Genomic_DNA"/>
</dbReference>
<organism evidence="3 4">
    <name type="scientific">Parasphingorhabdus cellanae</name>
    <dbReference type="NCBI Taxonomy" id="2806553"/>
    <lineage>
        <taxon>Bacteria</taxon>
        <taxon>Pseudomonadati</taxon>
        <taxon>Pseudomonadota</taxon>
        <taxon>Alphaproteobacteria</taxon>
        <taxon>Sphingomonadales</taxon>
        <taxon>Sphingomonadaceae</taxon>
        <taxon>Parasphingorhabdus</taxon>
    </lineage>
</organism>
<reference evidence="3 4" key="1">
    <citation type="submission" date="2021-03" db="EMBL/GenBank/DDBJ databases">
        <title>Complete genome of Parasphingorhabdus_sp.JHSY0214.</title>
        <authorList>
            <person name="Yoo J.H."/>
            <person name="Bae J.W."/>
        </authorList>
    </citation>
    <scope>NUCLEOTIDE SEQUENCE [LARGE SCALE GENOMIC DNA]</scope>
    <source>
        <strain evidence="3 4">JHSY0214</strain>
    </source>
</reference>
<evidence type="ECO:0000256" key="1">
    <source>
        <dbReference type="PROSITE-ProRule" id="PRU01373"/>
    </source>
</evidence>
<accession>A0ABX7T8Z6</accession>
<dbReference type="PANTHER" id="PTHR38589:SF1">
    <property type="entry name" value="BLR0621 PROTEIN"/>
    <property type="match status" value="1"/>
</dbReference>
<evidence type="ECO:0000259" key="2">
    <source>
        <dbReference type="PROSITE" id="PS52029"/>
    </source>
</evidence>
<feature type="active site" description="Nucleophile" evidence="1">
    <location>
        <position position="144"/>
    </location>
</feature>
<dbReference type="PANTHER" id="PTHR38589">
    <property type="entry name" value="BLR0621 PROTEIN"/>
    <property type="match status" value="1"/>
</dbReference>
<feature type="active site" description="Proton donor/acceptor" evidence="1">
    <location>
        <position position="133"/>
    </location>
</feature>
<keyword evidence="1" id="KW-0133">Cell shape</keyword>
<sequence length="168" mass="18626">MSVLRVDTDRLTLTFNRQVVSCTVGRNGPCRADQKREGDGHTPVGNWPIRVVLFRPGRSAPAPGLKLPWRWIGLQDGWSDDPVDPAYNRPVRLPHPFSAEALIRDDPLYDIIVILGHNDKPPLAVKGSAIFLHICYKNRATEGCIAIDRTAMDALLPTLESGDVLEII</sequence>
<evidence type="ECO:0000313" key="3">
    <source>
        <dbReference type="EMBL" id="QTD56984.1"/>
    </source>
</evidence>
<gene>
    <name evidence="3" type="ORF">J4G78_05290</name>
</gene>
<protein>
    <submittedName>
        <fullName evidence="3">L,D-transpeptidase family protein</fullName>
    </submittedName>
</protein>
<proteinExistence type="predicted"/>
<keyword evidence="4" id="KW-1185">Reference proteome</keyword>
<dbReference type="PROSITE" id="PS52029">
    <property type="entry name" value="LD_TPASE"/>
    <property type="match status" value="1"/>
</dbReference>
<name>A0ABX7T8Z6_9SPHN</name>
<keyword evidence="1" id="KW-0573">Peptidoglycan synthesis</keyword>
<keyword evidence="1" id="KW-0961">Cell wall biogenesis/degradation</keyword>
<feature type="domain" description="L,D-TPase catalytic" evidence="2">
    <location>
        <begin position="1"/>
        <end position="168"/>
    </location>
</feature>
<dbReference type="Proteomes" id="UP000663923">
    <property type="component" value="Chromosome"/>
</dbReference>
<dbReference type="InterPro" id="IPR005490">
    <property type="entry name" value="LD_TPept_cat_dom"/>
</dbReference>
<dbReference type="RefSeq" id="WP_207989128.1">
    <property type="nucleotide sequence ID" value="NZ_CP071794.1"/>
</dbReference>
<comment type="pathway">
    <text evidence="1">Cell wall biogenesis; peptidoglycan biosynthesis.</text>
</comment>
<evidence type="ECO:0000313" key="4">
    <source>
        <dbReference type="Proteomes" id="UP000663923"/>
    </source>
</evidence>
<dbReference type="Pfam" id="PF03734">
    <property type="entry name" value="YkuD"/>
    <property type="match status" value="1"/>
</dbReference>